<dbReference type="GO" id="GO:0016787">
    <property type="term" value="F:hydrolase activity"/>
    <property type="evidence" value="ECO:0007669"/>
    <property type="project" value="UniProtKB-KW"/>
</dbReference>
<gene>
    <name evidence="2" type="ORF">D3871_04740</name>
</gene>
<accession>A0A3A3G6Y8</accession>
<dbReference type="EMBL" id="QYUO01000001">
    <property type="protein sequence ID" value="RJF97905.1"/>
    <property type="molecule type" value="Genomic_DNA"/>
</dbReference>
<dbReference type="PANTHER" id="PTHR43798:SF33">
    <property type="entry name" value="HYDROLASE, PUTATIVE (AFU_ORTHOLOGUE AFUA_2G14860)-RELATED"/>
    <property type="match status" value="1"/>
</dbReference>
<name>A0A3A3G6Y8_9BURK</name>
<reference evidence="3" key="1">
    <citation type="submission" date="2018-09" db="EMBL/GenBank/DDBJ databases">
        <authorList>
            <person name="Zhu H."/>
        </authorList>
    </citation>
    <scope>NUCLEOTIDE SEQUENCE [LARGE SCALE GENOMIC DNA]</scope>
    <source>
        <strain evidence="3">K1R23-30</strain>
    </source>
</reference>
<dbReference type="Gene3D" id="3.40.50.1820">
    <property type="entry name" value="alpha/beta hydrolase"/>
    <property type="match status" value="1"/>
</dbReference>
<dbReference type="GO" id="GO:0016020">
    <property type="term" value="C:membrane"/>
    <property type="evidence" value="ECO:0007669"/>
    <property type="project" value="TreeGrafter"/>
</dbReference>
<keyword evidence="2" id="KW-0378">Hydrolase</keyword>
<protein>
    <submittedName>
        <fullName evidence="2">Alpha/beta hydrolase</fullName>
    </submittedName>
</protein>
<dbReference type="SUPFAM" id="SSF53474">
    <property type="entry name" value="alpha/beta-Hydrolases"/>
    <property type="match status" value="1"/>
</dbReference>
<dbReference type="InterPro" id="IPR000073">
    <property type="entry name" value="AB_hydrolase_1"/>
</dbReference>
<feature type="domain" description="AB hydrolase-1" evidence="1">
    <location>
        <begin position="27"/>
        <end position="154"/>
    </location>
</feature>
<dbReference type="AlphaFoldDB" id="A0A3A3G6Y8"/>
<proteinExistence type="predicted"/>
<dbReference type="InterPro" id="IPR029058">
    <property type="entry name" value="AB_hydrolase_fold"/>
</dbReference>
<dbReference type="InterPro" id="IPR050266">
    <property type="entry name" value="AB_hydrolase_sf"/>
</dbReference>
<organism evidence="2 3">
    <name type="scientific">Noviherbaspirillum saxi</name>
    <dbReference type="NCBI Taxonomy" id="2320863"/>
    <lineage>
        <taxon>Bacteria</taxon>
        <taxon>Pseudomonadati</taxon>
        <taxon>Pseudomonadota</taxon>
        <taxon>Betaproteobacteria</taxon>
        <taxon>Burkholderiales</taxon>
        <taxon>Oxalobacteraceae</taxon>
        <taxon>Noviherbaspirillum</taxon>
    </lineage>
</organism>
<keyword evidence="3" id="KW-1185">Reference proteome</keyword>
<dbReference type="OrthoDB" id="7185741at2"/>
<comment type="caution">
    <text evidence="2">The sequence shown here is derived from an EMBL/GenBank/DDBJ whole genome shotgun (WGS) entry which is preliminary data.</text>
</comment>
<dbReference type="RefSeq" id="WP_119767850.1">
    <property type="nucleotide sequence ID" value="NZ_QYUO01000001.1"/>
</dbReference>
<evidence type="ECO:0000259" key="1">
    <source>
        <dbReference type="Pfam" id="PF00561"/>
    </source>
</evidence>
<dbReference type="Pfam" id="PF00561">
    <property type="entry name" value="Abhydrolase_1"/>
    <property type="match status" value="1"/>
</dbReference>
<evidence type="ECO:0000313" key="3">
    <source>
        <dbReference type="Proteomes" id="UP000265955"/>
    </source>
</evidence>
<sequence length="270" mass="28809">MFKFPPKTKAILKNETIEYVCSGTSAPAVVFINGSGGPIEGWHKVFDTVATFSKVFAYNRPGTGGSSKAAVPQTGSHMVDSLRTVLKTAGLAPPYVLVGHSLGGLIANLYARMHPSEVRAVVMLEATSPQDVAILPKYETRLQRLANSILNFLQPQDPHAETLHVTATVAELQRAPAFPSIPMTVISGGKPAMAWATAPQALAARAQHQKELVSLSPFGKQVIVHSSGHFPQFTEPQLVISTIRDAVELGAAKVAPTQEKHDTQPVQGGH</sequence>
<dbReference type="Proteomes" id="UP000265955">
    <property type="component" value="Unassembled WGS sequence"/>
</dbReference>
<dbReference type="PANTHER" id="PTHR43798">
    <property type="entry name" value="MONOACYLGLYCEROL LIPASE"/>
    <property type="match status" value="1"/>
</dbReference>
<evidence type="ECO:0000313" key="2">
    <source>
        <dbReference type="EMBL" id="RJF97905.1"/>
    </source>
</evidence>